<feature type="domain" description="Methyltransferase type 11" evidence="1">
    <location>
        <begin position="40"/>
        <end position="145"/>
    </location>
</feature>
<evidence type="ECO:0000313" key="3">
    <source>
        <dbReference type="Proteomes" id="UP000265765"/>
    </source>
</evidence>
<dbReference type="GO" id="GO:0008757">
    <property type="term" value="F:S-adenosylmethionine-dependent methyltransferase activity"/>
    <property type="evidence" value="ECO:0007669"/>
    <property type="project" value="InterPro"/>
</dbReference>
<protein>
    <recommendedName>
        <fullName evidence="1">Methyltransferase type 11 domain-containing protein</fullName>
    </recommendedName>
</protein>
<dbReference type="SUPFAM" id="SSF53335">
    <property type="entry name" value="S-adenosyl-L-methionine-dependent methyltransferases"/>
    <property type="match status" value="1"/>
</dbReference>
<evidence type="ECO:0000313" key="2">
    <source>
        <dbReference type="EMBL" id="AYC37124.1"/>
    </source>
</evidence>
<dbReference type="GeneID" id="91280298"/>
<organism evidence="2 3">
    <name type="scientific">Streptomyces griseorubiginosus</name>
    <dbReference type="NCBI Taxonomy" id="67304"/>
    <lineage>
        <taxon>Bacteria</taxon>
        <taxon>Bacillati</taxon>
        <taxon>Actinomycetota</taxon>
        <taxon>Actinomycetes</taxon>
        <taxon>Kitasatosporales</taxon>
        <taxon>Streptomycetaceae</taxon>
        <taxon>Streptomyces</taxon>
    </lineage>
</organism>
<gene>
    <name evidence="2" type="ORF">DWG14_01335</name>
</gene>
<dbReference type="Pfam" id="PF08241">
    <property type="entry name" value="Methyltransf_11"/>
    <property type="match status" value="1"/>
</dbReference>
<dbReference type="Proteomes" id="UP000265765">
    <property type="component" value="Chromosome"/>
</dbReference>
<dbReference type="RefSeq" id="WP_162637299.1">
    <property type="nucleotide sequence ID" value="NZ_CP032427.1"/>
</dbReference>
<proteinExistence type="predicted"/>
<dbReference type="InterPro" id="IPR029063">
    <property type="entry name" value="SAM-dependent_MTases_sf"/>
</dbReference>
<name>A0AAI8KX31_9ACTN</name>
<dbReference type="EMBL" id="CP032427">
    <property type="protein sequence ID" value="AYC37124.1"/>
    <property type="molecule type" value="Genomic_DNA"/>
</dbReference>
<dbReference type="InterPro" id="IPR013216">
    <property type="entry name" value="Methyltransf_11"/>
</dbReference>
<accession>A0AAI8KX31</accession>
<dbReference type="KEGG" id="sge:DWG14_01335"/>
<sequence>MPRGRTLVEESVGWDTVNWSRALTFWEHHSRLGPSGLKALEVGAGGDHGNLSLWLAAKGFSVVCSGIEEPKEALRRSHADQGLGRAVRYERLDVLDMPSGARFDVVAFKSVLGAFGMNGGDALALQRMAVLNMWRVLRDGGELWFAEGARGSRVHEALRGRFGWGRSGWRYVSLGELGDLMSPFDDVDCTTLGVLGLLGRSEPQRRALGALDRTLVERVVPESSRYIVAGVARKRPGPCPGAGPSVAVHDRQSA</sequence>
<dbReference type="AlphaFoldDB" id="A0AAI8KX31"/>
<evidence type="ECO:0000259" key="1">
    <source>
        <dbReference type="Pfam" id="PF08241"/>
    </source>
</evidence>
<dbReference type="Gene3D" id="3.40.50.150">
    <property type="entry name" value="Vaccinia Virus protein VP39"/>
    <property type="match status" value="1"/>
</dbReference>
<reference evidence="2 3" key="1">
    <citation type="submission" date="2018-09" db="EMBL/GenBank/DDBJ databases">
        <title>Production of Trimethoprim by Streptomyces sp. 3E-1.</title>
        <authorList>
            <person name="Kang H.J."/>
            <person name="Kim S.B."/>
        </authorList>
    </citation>
    <scope>NUCLEOTIDE SEQUENCE [LARGE SCALE GENOMIC DNA]</scope>
    <source>
        <strain evidence="2 3">3E-1</strain>
    </source>
</reference>